<dbReference type="AlphaFoldDB" id="A0AA49GKW6"/>
<reference evidence="2" key="1">
    <citation type="journal article" date="2023" name="Comput. Struct. Biotechnol. J.">
        <title>Discovery of a novel marine Bacteroidetes with a rich repertoire of carbohydrate-active enzymes.</title>
        <authorList>
            <person name="Chen B."/>
            <person name="Liu G."/>
            <person name="Chen Q."/>
            <person name="Wang H."/>
            <person name="Liu L."/>
            <person name="Tang K."/>
        </authorList>
    </citation>
    <scope>NUCLEOTIDE SEQUENCE</scope>
    <source>
        <strain evidence="2">TK19036</strain>
    </source>
</reference>
<dbReference type="EMBL" id="CP120682">
    <property type="protein sequence ID" value="WKN35998.1"/>
    <property type="molecule type" value="Genomic_DNA"/>
</dbReference>
<gene>
    <name evidence="2" type="ORF">K4G66_26895</name>
</gene>
<reference evidence="2" key="2">
    <citation type="journal article" date="2024" name="Antonie Van Leeuwenhoek">
        <title>Roseihalotalea indica gen. nov., sp. nov., a halophilic Bacteroidetes from mesopelagic Southwest Indian Ocean with higher carbohydrate metabolic potential.</title>
        <authorList>
            <person name="Chen B."/>
            <person name="Zhang M."/>
            <person name="Lin D."/>
            <person name="Ye J."/>
            <person name="Tang K."/>
        </authorList>
    </citation>
    <scope>NUCLEOTIDE SEQUENCE</scope>
    <source>
        <strain evidence="2">TK19036</strain>
    </source>
</reference>
<feature type="domain" description="DUF1508" evidence="1">
    <location>
        <begin position="65"/>
        <end position="110"/>
    </location>
</feature>
<dbReference type="InterPro" id="IPR036913">
    <property type="entry name" value="YegP-like_sf"/>
</dbReference>
<dbReference type="PANTHER" id="PTHR40606:SF1">
    <property type="entry name" value="UPF0339 PROTEIN YEGP"/>
    <property type="match status" value="1"/>
</dbReference>
<dbReference type="Pfam" id="PF07411">
    <property type="entry name" value="DUF1508"/>
    <property type="match status" value="2"/>
</dbReference>
<evidence type="ECO:0000313" key="2">
    <source>
        <dbReference type="EMBL" id="WKN35998.1"/>
    </source>
</evidence>
<protein>
    <submittedName>
        <fullName evidence="2">YegP family protein</fullName>
    </submittedName>
</protein>
<accession>A0AA49GKW6</accession>
<dbReference type="InterPro" id="IPR010879">
    <property type="entry name" value="DUF1508"/>
</dbReference>
<sequence length="117" mass="13107">MQNPKFQVFKSSANSEYYYRLRAKNGEIILNGEGYKTKQGCLNGIASVKSNAPYDSRYDRRQSVNGQYYFNLKAINGEIIGRSEMYVTRSGMENGISAVKRDAPTALIEDLTLAGAY</sequence>
<proteinExistence type="predicted"/>
<dbReference type="SUPFAM" id="SSF160113">
    <property type="entry name" value="YegP-like"/>
    <property type="match status" value="2"/>
</dbReference>
<dbReference type="PANTHER" id="PTHR40606">
    <property type="match status" value="1"/>
</dbReference>
<feature type="domain" description="DUF1508" evidence="1">
    <location>
        <begin position="13"/>
        <end position="59"/>
    </location>
</feature>
<name>A0AA49GKW6_9BACT</name>
<dbReference type="InterPro" id="IPR051141">
    <property type="entry name" value="UPF0339_domain"/>
</dbReference>
<dbReference type="Gene3D" id="2.30.29.80">
    <property type="match status" value="1"/>
</dbReference>
<evidence type="ECO:0000259" key="1">
    <source>
        <dbReference type="Pfam" id="PF07411"/>
    </source>
</evidence>
<organism evidence="2">
    <name type="scientific">Roseihalotalea indica</name>
    <dbReference type="NCBI Taxonomy" id="2867963"/>
    <lineage>
        <taxon>Bacteria</taxon>
        <taxon>Pseudomonadati</taxon>
        <taxon>Bacteroidota</taxon>
        <taxon>Cytophagia</taxon>
        <taxon>Cytophagales</taxon>
        <taxon>Catalimonadaceae</taxon>
        <taxon>Roseihalotalea</taxon>
    </lineage>
</organism>